<reference evidence="1 2" key="1">
    <citation type="submission" date="2019-05" db="EMBL/GenBank/DDBJ databases">
        <title>Another draft genome of Portunus trituberculatus and its Hox gene families provides insights of decapod evolution.</title>
        <authorList>
            <person name="Jeong J.-H."/>
            <person name="Song I."/>
            <person name="Kim S."/>
            <person name="Choi T."/>
            <person name="Kim D."/>
            <person name="Ryu S."/>
            <person name="Kim W."/>
        </authorList>
    </citation>
    <scope>NUCLEOTIDE SEQUENCE [LARGE SCALE GENOMIC DNA]</scope>
    <source>
        <tissue evidence="1">Muscle</tissue>
    </source>
</reference>
<organism evidence="1 2">
    <name type="scientific">Portunus trituberculatus</name>
    <name type="common">Swimming crab</name>
    <name type="synonym">Neptunus trituberculatus</name>
    <dbReference type="NCBI Taxonomy" id="210409"/>
    <lineage>
        <taxon>Eukaryota</taxon>
        <taxon>Metazoa</taxon>
        <taxon>Ecdysozoa</taxon>
        <taxon>Arthropoda</taxon>
        <taxon>Crustacea</taxon>
        <taxon>Multicrustacea</taxon>
        <taxon>Malacostraca</taxon>
        <taxon>Eumalacostraca</taxon>
        <taxon>Eucarida</taxon>
        <taxon>Decapoda</taxon>
        <taxon>Pleocyemata</taxon>
        <taxon>Brachyura</taxon>
        <taxon>Eubrachyura</taxon>
        <taxon>Portunoidea</taxon>
        <taxon>Portunidae</taxon>
        <taxon>Portuninae</taxon>
        <taxon>Portunus</taxon>
    </lineage>
</organism>
<gene>
    <name evidence="1" type="ORF">E2C01_048833</name>
</gene>
<protein>
    <submittedName>
        <fullName evidence="1">Uncharacterized protein</fullName>
    </submittedName>
</protein>
<name>A0A5B7GEF3_PORTR</name>
<proteinExistence type="predicted"/>
<dbReference type="EMBL" id="VSRR010012723">
    <property type="protein sequence ID" value="MPC54904.1"/>
    <property type="molecule type" value="Genomic_DNA"/>
</dbReference>
<comment type="caution">
    <text evidence="1">The sequence shown here is derived from an EMBL/GenBank/DDBJ whole genome shotgun (WGS) entry which is preliminary data.</text>
</comment>
<evidence type="ECO:0000313" key="2">
    <source>
        <dbReference type="Proteomes" id="UP000324222"/>
    </source>
</evidence>
<keyword evidence="2" id="KW-1185">Reference proteome</keyword>
<evidence type="ECO:0000313" key="1">
    <source>
        <dbReference type="EMBL" id="MPC54904.1"/>
    </source>
</evidence>
<dbReference type="AlphaFoldDB" id="A0A5B7GEF3"/>
<dbReference type="Proteomes" id="UP000324222">
    <property type="component" value="Unassembled WGS sequence"/>
</dbReference>
<sequence length="73" mass="8191">MVVVVVVAAVAAEHRRHGGASGRGIIFGITNAATSPRRTAPHRHAFPIYLWTKFLNTFAPHQDYIHKDILRFK</sequence>
<accession>A0A5B7GEF3</accession>